<dbReference type="KEGG" id="cph:Cpha266_1241"/>
<proteinExistence type="inferred from homology"/>
<feature type="coiled-coil region" evidence="2">
    <location>
        <begin position="170"/>
        <end position="197"/>
    </location>
</feature>
<dbReference type="HOGENOM" id="CLU_018816_14_4_10"/>
<dbReference type="OrthoDB" id="9810430at2"/>
<dbReference type="eggNOG" id="COG0845">
    <property type="taxonomic scope" value="Bacteria"/>
</dbReference>
<dbReference type="SUPFAM" id="SSF111369">
    <property type="entry name" value="HlyD-like secretion proteins"/>
    <property type="match status" value="1"/>
</dbReference>
<evidence type="ECO:0000313" key="4">
    <source>
        <dbReference type="Proteomes" id="UP000008701"/>
    </source>
</evidence>
<dbReference type="AlphaFoldDB" id="A1BFU7"/>
<evidence type="ECO:0000256" key="2">
    <source>
        <dbReference type="SAM" id="Coils"/>
    </source>
</evidence>
<accession>A1BFU7</accession>
<dbReference type="STRING" id="290317.Cpha266_1241"/>
<dbReference type="PANTHER" id="PTHR30469">
    <property type="entry name" value="MULTIDRUG RESISTANCE PROTEIN MDTA"/>
    <property type="match status" value="1"/>
</dbReference>
<dbReference type="RefSeq" id="WP_011745098.1">
    <property type="nucleotide sequence ID" value="NC_008639.1"/>
</dbReference>
<dbReference type="EMBL" id="CP000492">
    <property type="protein sequence ID" value="ABL65274.1"/>
    <property type="molecule type" value="Genomic_DNA"/>
</dbReference>
<keyword evidence="2" id="KW-0175">Coiled coil</keyword>
<reference evidence="3 4" key="1">
    <citation type="submission" date="2006-12" db="EMBL/GenBank/DDBJ databases">
        <title>Complete sequence of Chlorobium phaeobacteroides DSM 266.</title>
        <authorList>
            <consortium name="US DOE Joint Genome Institute"/>
            <person name="Copeland A."/>
            <person name="Lucas S."/>
            <person name="Lapidus A."/>
            <person name="Barry K."/>
            <person name="Detter J.C."/>
            <person name="Glavina del Rio T."/>
            <person name="Hammon N."/>
            <person name="Israni S."/>
            <person name="Pitluck S."/>
            <person name="Goltsman E."/>
            <person name="Schmutz J."/>
            <person name="Larimer F."/>
            <person name="Land M."/>
            <person name="Hauser L."/>
            <person name="Mikhailova N."/>
            <person name="Li T."/>
            <person name="Overmann J."/>
            <person name="Bryant D.A."/>
            <person name="Richardson P."/>
        </authorList>
    </citation>
    <scope>NUCLEOTIDE SEQUENCE [LARGE SCALE GENOMIC DNA]</scope>
    <source>
        <strain evidence="3 4">DSM 266</strain>
    </source>
</reference>
<dbReference type="PANTHER" id="PTHR30469:SF15">
    <property type="entry name" value="HLYD FAMILY OF SECRETION PROTEINS"/>
    <property type="match status" value="1"/>
</dbReference>
<dbReference type="InterPro" id="IPR006143">
    <property type="entry name" value="RND_pump_MFP"/>
</dbReference>
<comment type="similarity">
    <text evidence="1">Belongs to the membrane fusion protein (MFP) (TC 8.A.1) family.</text>
</comment>
<protein>
    <submittedName>
        <fullName evidence="3">Efflux transporter, RND family, MFP subunit</fullName>
    </submittedName>
</protein>
<organism evidence="3 4">
    <name type="scientific">Chlorobium phaeobacteroides (strain DSM 266 / SMG 266 / 2430)</name>
    <dbReference type="NCBI Taxonomy" id="290317"/>
    <lineage>
        <taxon>Bacteria</taxon>
        <taxon>Pseudomonadati</taxon>
        <taxon>Chlorobiota</taxon>
        <taxon>Chlorobiia</taxon>
        <taxon>Chlorobiales</taxon>
        <taxon>Chlorobiaceae</taxon>
        <taxon>Chlorobium/Pelodictyon group</taxon>
        <taxon>Chlorobium</taxon>
    </lineage>
</organism>
<sequence precursor="true">MKIKTINKKLLGLLAVLIPLLLLFFYVALRSGPLASVPVTVATVETKQIIPVLSGIGTIEARHAYQIGAVTAGRVRQINVDVGDVVAAGQVMGEMDPVDLDERLAAQNAVVQRAEAAIVSAEALIREARAKKGFAAAQDNRYRLLQQARAVSVETLEAKHQEAEVAAGALAAAKAGVRAAKEELASAMAEYRGMVKQRHNLLLVAPVDGLVTSRNAEPGNTVSGGQTIIEMINPESLWIDVRFDQLQTAGLKAGLFAQMTIRSQPGRVFSGSVLRVELLADRITEETLAKIVFNVLPVPLPPVGELCEVAVQLPPLPAKPVVPNASIHRVDGRLGVWVVDGSKLRFVAVRTGAADRDGFMQVLEGLKVGTRVVVYSKSDLHAGSRIRIVSNKRNGTAL</sequence>
<dbReference type="Gene3D" id="2.40.30.170">
    <property type="match status" value="1"/>
</dbReference>
<dbReference type="Proteomes" id="UP000008701">
    <property type="component" value="Chromosome"/>
</dbReference>
<name>A1BFU7_CHLPD</name>
<dbReference type="GO" id="GO:0015562">
    <property type="term" value="F:efflux transmembrane transporter activity"/>
    <property type="evidence" value="ECO:0007669"/>
    <property type="project" value="TreeGrafter"/>
</dbReference>
<dbReference type="GO" id="GO:1990281">
    <property type="term" value="C:efflux pump complex"/>
    <property type="evidence" value="ECO:0007669"/>
    <property type="project" value="TreeGrafter"/>
</dbReference>
<dbReference type="Gene3D" id="2.40.420.20">
    <property type="match status" value="1"/>
</dbReference>
<dbReference type="NCBIfam" id="TIGR01730">
    <property type="entry name" value="RND_mfp"/>
    <property type="match status" value="1"/>
</dbReference>
<dbReference type="Gene3D" id="2.40.50.100">
    <property type="match status" value="1"/>
</dbReference>
<evidence type="ECO:0000256" key="1">
    <source>
        <dbReference type="ARBA" id="ARBA00009477"/>
    </source>
</evidence>
<dbReference type="Gene3D" id="1.10.287.470">
    <property type="entry name" value="Helix hairpin bin"/>
    <property type="match status" value="1"/>
</dbReference>
<gene>
    <name evidence="3" type="ordered locus">Cpha266_1241</name>
</gene>
<keyword evidence="4" id="KW-1185">Reference proteome</keyword>
<evidence type="ECO:0000313" key="3">
    <source>
        <dbReference type="EMBL" id="ABL65274.1"/>
    </source>
</evidence>